<feature type="transmembrane region" description="Helical" evidence="6">
    <location>
        <begin position="153"/>
        <end position="173"/>
    </location>
</feature>
<feature type="transmembrane region" description="Helical" evidence="6">
    <location>
        <begin position="43"/>
        <end position="62"/>
    </location>
</feature>
<feature type="transmembrane region" description="Helical" evidence="6">
    <location>
        <begin position="74"/>
        <end position="94"/>
    </location>
</feature>
<dbReference type="EMBL" id="LKBA01000006">
    <property type="protein sequence ID" value="KPN63264.1"/>
    <property type="molecule type" value="Genomic_DNA"/>
</dbReference>
<evidence type="ECO:0000313" key="8">
    <source>
        <dbReference type="EMBL" id="KPN63264.1"/>
    </source>
</evidence>
<feature type="transmembrane region" description="Helical" evidence="6">
    <location>
        <begin position="106"/>
        <end position="124"/>
    </location>
</feature>
<dbReference type="STRING" id="154981.AKJ29_11260"/>
<comment type="similarity">
    <text evidence="2">Belongs to the drug/metabolite transporter (DMT) superfamily. 10 TMS drug/metabolite exporter (DME) (TC 2.A.7.3) family.</text>
</comment>
<gene>
    <name evidence="8" type="ORF">AKJ29_11260</name>
</gene>
<feature type="domain" description="EamA" evidence="7">
    <location>
        <begin position="159"/>
        <end position="287"/>
    </location>
</feature>
<evidence type="ECO:0000256" key="3">
    <source>
        <dbReference type="ARBA" id="ARBA00022692"/>
    </source>
</evidence>
<dbReference type="AlphaFoldDB" id="A0A0P7JPM5"/>
<dbReference type="PANTHER" id="PTHR22911">
    <property type="entry name" value="ACYL-MALONYL CONDENSING ENZYME-RELATED"/>
    <property type="match status" value="1"/>
</dbReference>
<dbReference type="InterPro" id="IPR000620">
    <property type="entry name" value="EamA_dom"/>
</dbReference>
<evidence type="ECO:0000259" key="7">
    <source>
        <dbReference type="Pfam" id="PF00892"/>
    </source>
</evidence>
<feature type="transmembrane region" description="Helical" evidence="6">
    <location>
        <begin position="271"/>
        <end position="288"/>
    </location>
</feature>
<accession>A0A0P7JPM5</accession>
<dbReference type="PANTHER" id="PTHR22911:SF6">
    <property type="entry name" value="SOLUTE CARRIER FAMILY 35 MEMBER G1"/>
    <property type="match status" value="1"/>
</dbReference>
<keyword evidence="4 6" id="KW-1133">Transmembrane helix</keyword>
<feature type="transmembrane region" description="Helical" evidence="6">
    <location>
        <begin position="131"/>
        <end position="147"/>
    </location>
</feature>
<reference evidence="8 9" key="1">
    <citation type="submission" date="2015-09" db="EMBL/GenBank/DDBJ databases">
        <title>Draft genome sequence of Aliiroseovarius crassostreae CV919-312TSm, the causative agent of Roseovarius Oyster Disease (formerly Juvenile Oyster Disease).</title>
        <authorList>
            <person name="Kessner L."/>
            <person name="Spinard E."/>
            <person name="Nelson D."/>
        </authorList>
    </citation>
    <scope>NUCLEOTIDE SEQUENCE [LARGE SCALE GENOMIC DNA]</scope>
    <source>
        <strain evidence="8 9">CV919-312</strain>
    </source>
</reference>
<feature type="transmembrane region" description="Helical" evidence="6">
    <location>
        <begin position="245"/>
        <end position="265"/>
    </location>
</feature>
<keyword evidence="5 6" id="KW-0472">Membrane</keyword>
<proteinExistence type="inferred from homology"/>
<comment type="caution">
    <text evidence="8">The sequence shown here is derived from an EMBL/GenBank/DDBJ whole genome shotgun (WGS) entry which is preliminary data.</text>
</comment>
<dbReference type="Proteomes" id="UP000050471">
    <property type="component" value="Unassembled WGS sequence"/>
</dbReference>
<feature type="transmembrane region" description="Helical" evidence="6">
    <location>
        <begin position="220"/>
        <end position="238"/>
    </location>
</feature>
<dbReference type="SUPFAM" id="SSF103481">
    <property type="entry name" value="Multidrug resistance efflux transporter EmrE"/>
    <property type="match status" value="2"/>
</dbReference>
<dbReference type="OrthoDB" id="9815809at2"/>
<name>A0A0P7JPM5_9RHOB</name>
<evidence type="ECO:0000313" key="9">
    <source>
        <dbReference type="Proteomes" id="UP000050471"/>
    </source>
</evidence>
<evidence type="ECO:0000256" key="2">
    <source>
        <dbReference type="ARBA" id="ARBA00009853"/>
    </source>
</evidence>
<evidence type="ECO:0000256" key="6">
    <source>
        <dbReference type="SAM" id="Phobius"/>
    </source>
</evidence>
<protein>
    <recommendedName>
        <fullName evidence="7">EamA domain-containing protein</fullName>
    </recommendedName>
</protein>
<feature type="transmembrane region" description="Helical" evidence="6">
    <location>
        <begin position="185"/>
        <end position="208"/>
    </location>
</feature>
<feature type="domain" description="EamA" evidence="7">
    <location>
        <begin position="16"/>
        <end position="147"/>
    </location>
</feature>
<evidence type="ECO:0000256" key="1">
    <source>
        <dbReference type="ARBA" id="ARBA00004141"/>
    </source>
</evidence>
<organism evidence="8 9">
    <name type="scientific">Aliiroseovarius crassostreae</name>
    <dbReference type="NCBI Taxonomy" id="154981"/>
    <lineage>
        <taxon>Bacteria</taxon>
        <taxon>Pseudomonadati</taxon>
        <taxon>Pseudomonadota</taxon>
        <taxon>Alphaproteobacteria</taxon>
        <taxon>Rhodobacterales</taxon>
        <taxon>Paracoccaceae</taxon>
        <taxon>Aliiroseovarius</taxon>
    </lineage>
</organism>
<evidence type="ECO:0000256" key="5">
    <source>
        <dbReference type="ARBA" id="ARBA00023136"/>
    </source>
</evidence>
<evidence type="ECO:0000256" key="4">
    <source>
        <dbReference type="ARBA" id="ARBA00022989"/>
    </source>
</evidence>
<comment type="subcellular location">
    <subcellularLocation>
        <location evidence="1">Membrane</location>
        <topology evidence="1">Multi-pass membrane protein</topology>
    </subcellularLocation>
</comment>
<keyword evidence="9" id="KW-1185">Reference proteome</keyword>
<dbReference type="Pfam" id="PF00892">
    <property type="entry name" value="EamA"/>
    <property type="match status" value="2"/>
</dbReference>
<dbReference type="GO" id="GO:0016020">
    <property type="term" value="C:membrane"/>
    <property type="evidence" value="ECO:0007669"/>
    <property type="project" value="UniProtKB-SubCell"/>
</dbReference>
<keyword evidence="3 6" id="KW-0812">Transmembrane</keyword>
<dbReference type="InterPro" id="IPR037185">
    <property type="entry name" value="EmrE-like"/>
</dbReference>
<dbReference type="RefSeq" id="WP_055189449.1">
    <property type="nucleotide sequence ID" value="NZ_FPBS01000002.1"/>
</dbReference>
<sequence length="307" mass="32588">MSSSITSSTSHDRPFLGILLMLGFCMLVPLSDAQAKALGDEVALLALITLRFLFPLLLYPWLKARNIPCLPPKGTRVWMLARALVLLISMGLMYQSLRFLPLADAVAIAFVAPFIMLALGALVLGEQVGPHRIGAALVGFIGTLLVIQPNFVAVGLVALMPLGVALGFAIFAMITRKISRAMDPLAIQVANGSLGAVILLPLWGIAGADALPPLHLAPDLVMFGVIGTASAILMTASLKYAPSATLAPMQYLEIPFATLIGWLAFHDLPNGLAALGIAITVAAGLYVITREHRQARRQAKCQAQRPT</sequence>